<dbReference type="InterPro" id="IPR001646">
    <property type="entry name" value="5peptide_repeat"/>
</dbReference>
<dbReference type="Pfam" id="PF00805">
    <property type="entry name" value="Pentapeptide"/>
    <property type="match status" value="2"/>
</dbReference>
<name>A0A0D6B097_RHOSU</name>
<dbReference type="InterPro" id="IPR051082">
    <property type="entry name" value="Pentapeptide-BTB/POZ_domain"/>
</dbReference>
<evidence type="ECO:0000313" key="2">
    <source>
        <dbReference type="Proteomes" id="UP000064912"/>
    </source>
</evidence>
<accession>A0A0D6B097</accession>
<dbReference type="Gene3D" id="2.160.20.80">
    <property type="entry name" value="E3 ubiquitin-protein ligase SopA"/>
    <property type="match status" value="1"/>
</dbReference>
<dbReference type="PANTHER" id="PTHR14136:SF17">
    <property type="entry name" value="BTB_POZ DOMAIN-CONTAINING PROTEIN KCTD9"/>
    <property type="match status" value="1"/>
</dbReference>
<reference evidence="1 2" key="1">
    <citation type="submission" date="2015-02" db="EMBL/GenBank/DDBJ databases">
        <title>Genome sequene of Rhodovulum sulfidophilum DSM 2351.</title>
        <authorList>
            <person name="Nagao N."/>
        </authorList>
    </citation>
    <scope>NUCLEOTIDE SEQUENCE [LARGE SCALE GENOMIC DNA]</scope>
    <source>
        <strain evidence="1 2">DSM 2351</strain>
    </source>
</reference>
<dbReference type="PANTHER" id="PTHR14136">
    <property type="entry name" value="BTB_POZ DOMAIN-CONTAINING PROTEIN KCTD9"/>
    <property type="match status" value="1"/>
</dbReference>
<dbReference type="SUPFAM" id="SSF141571">
    <property type="entry name" value="Pentapeptide repeat-like"/>
    <property type="match status" value="1"/>
</dbReference>
<dbReference type="EMBL" id="AP014800">
    <property type="protein sequence ID" value="BAQ68527.1"/>
    <property type="molecule type" value="Genomic_DNA"/>
</dbReference>
<proteinExistence type="predicted"/>
<gene>
    <name evidence="1" type="ORF">NHU_01368</name>
</gene>
<dbReference type="KEGG" id="rsu:NHU_01368"/>
<protein>
    <submittedName>
        <fullName evidence="1">Uncharacterized conserved protein, pentapeptide repeat family</fullName>
    </submittedName>
</protein>
<sequence length="452" mass="48458">MGNPEHLKWLLEGVEAWNARREREAFVPDLSGMDIRGAFEKAGKLEEGRIPLAGVNLREADLREANLGGAALRGANPGGADLREANLGGADLRGANLGGANVRTVYSGVGTNDVGTPEYTNLSQTRTLTQAQHDMMLGDTGTILPEGLHHPAHWPDPELPESEDIEDTIDLALTVPLVRASAFDFEIAETGVEAITPPGQALDGAKSGPGCIQRAEALIENARSLAASVSNKLGDDMRADLQDYARHLATSDNGNPHRLVFLATGLRGDLADPIVASAFSVRLKAQLGMFLDQHDDFLRHCLPQTQEAAQTKEQADLARTFTKEEATEILDRLEGAIASADATTASVAGALGEFRAIDEKLNALKIKAFGPEENEKLERAVQREAVELGALSARLYWRAQQVVARTRLHAGDLAILATLTGKSAPQMAQIIVHYLQPLMQKLGTILPGLPPV</sequence>
<dbReference type="Proteomes" id="UP000064912">
    <property type="component" value="Chromosome"/>
</dbReference>
<evidence type="ECO:0000313" key="1">
    <source>
        <dbReference type="EMBL" id="BAQ68527.1"/>
    </source>
</evidence>
<dbReference type="PATRIC" id="fig|35806.4.peg.1414"/>
<dbReference type="AlphaFoldDB" id="A0A0D6B097"/>
<organism evidence="1 2">
    <name type="scientific">Rhodovulum sulfidophilum</name>
    <name type="common">Rhodobacter sulfidophilus</name>
    <dbReference type="NCBI Taxonomy" id="35806"/>
    <lineage>
        <taxon>Bacteria</taxon>
        <taxon>Pseudomonadati</taxon>
        <taxon>Pseudomonadota</taxon>
        <taxon>Alphaproteobacteria</taxon>
        <taxon>Rhodobacterales</taxon>
        <taxon>Paracoccaceae</taxon>
        <taxon>Rhodovulum</taxon>
    </lineage>
</organism>